<evidence type="ECO:0000256" key="9">
    <source>
        <dbReference type="ARBA" id="ARBA00022723"/>
    </source>
</evidence>
<comment type="subunit">
    <text evidence="3 16">Homodimer.</text>
</comment>
<dbReference type="InterPro" id="IPR058240">
    <property type="entry name" value="rSAM_sf"/>
</dbReference>
<comment type="similarity">
    <text evidence="2 16">Belongs to the radical SAM superfamily. Biotin synthase family.</text>
</comment>
<dbReference type="GO" id="GO:0005506">
    <property type="term" value="F:iron ion binding"/>
    <property type="evidence" value="ECO:0007669"/>
    <property type="project" value="UniProtKB-UniRule"/>
</dbReference>
<evidence type="ECO:0000259" key="18">
    <source>
        <dbReference type="PROSITE" id="PS51918"/>
    </source>
</evidence>
<dbReference type="EMBL" id="JACHHI010000002">
    <property type="protein sequence ID" value="MBB6477421.1"/>
    <property type="molecule type" value="Genomic_DNA"/>
</dbReference>
<evidence type="ECO:0000256" key="13">
    <source>
        <dbReference type="ARBA" id="ARBA00051157"/>
    </source>
</evidence>
<feature type="binding site" evidence="16 17">
    <location>
        <position position="77"/>
    </location>
    <ligand>
        <name>[4Fe-4S] cluster</name>
        <dbReference type="ChEBI" id="CHEBI:49883"/>
        <note>4Fe-4S-S-AdoMet</note>
    </ligand>
</feature>
<dbReference type="PANTHER" id="PTHR22976">
    <property type="entry name" value="BIOTIN SYNTHASE"/>
    <property type="match status" value="1"/>
</dbReference>
<keyword evidence="5 16" id="KW-0004">4Fe-4S</keyword>
<keyword evidence="10 16" id="KW-0093">Biotin biosynthesis</keyword>
<evidence type="ECO:0000256" key="15">
    <source>
        <dbReference type="ARBA" id="ARBA00070199"/>
    </source>
</evidence>
<evidence type="ECO:0000256" key="3">
    <source>
        <dbReference type="ARBA" id="ARBA00011738"/>
    </source>
</evidence>
<dbReference type="CDD" id="cd01335">
    <property type="entry name" value="Radical_SAM"/>
    <property type="match status" value="1"/>
</dbReference>
<feature type="binding site" evidence="16 17">
    <location>
        <position position="74"/>
    </location>
    <ligand>
        <name>[4Fe-4S] cluster</name>
        <dbReference type="ChEBI" id="CHEBI:49883"/>
        <note>4Fe-4S-S-AdoMet</note>
    </ligand>
</feature>
<evidence type="ECO:0000256" key="6">
    <source>
        <dbReference type="ARBA" id="ARBA00022679"/>
    </source>
</evidence>
<feature type="binding site" evidence="16 17">
    <location>
        <position position="277"/>
    </location>
    <ligand>
        <name>[2Fe-2S] cluster</name>
        <dbReference type="ChEBI" id="CHEBI:190135"/>
    </ligand>
</feature>
<feature type="domain" description="Radical SAM core" evidence="18">
    <location>
        <begin position="52"/>
        <end position="282"/>
    </location>
</feature>
<comment type="pathway">
    <text evidence="1 16">Cofactor biosynthesis; biotin biosynthesis; biotin from 7,8-diaminononanoate: step 2/2.</text>
</comment>
<dbReference type="HAMAP" id="MF_01694">
    <property type="entry name" value="BioB"/>
    <property type="match status" value="1"/>
</dbReference>
<keyword evidence="20" id="KW-1185">Reference proteome</keyword>
<evidence type="ECO:0000256" key="14">
    <source>
        <dbReference type="ARBA" id="ARBA00057568"/>
    </source>
</evidence>
<keyword evidence="12 16" id="KW-0411">Iron-sulfur</keyword>
<evidence type="ECO:0000256" key="8">
    <source>
        <dbReference type="ARBA" id="ARBA00022714"/>
    </source>
</evidence>
<evidence type="ECO:0000256" key="5">
    <source>
        <dbReference type="ARBA" id="ARBA00022485"/>
    </source>
</evidence>
<dbReference type="NCBIfam" id="TIGR00433">
    <property type="entry name" value="bioB"/>
    <property type="match status" value="1"/>
</dbReference>
<dbReference type="FunFam" id="3.20.20.70:FF:000026">
    <property type="entry name" value="Biotin synthase"/>
    <property type="match status" value="1"/>
</dbReference>
<feature type="binding site" evidence="16 17">
    <location>
        <position position="147"/>
    </location>
    <ligand>
        <name>[2Fe-2S] cluster</name>
        <dbReference type="ChEBI" id="CHEBI:190135"/>
    </ligand>
</feature>
<dbReference type="GO" id="GO:0009102">
    <property type="term" value="P:biotin biosynthetic process"/>
    <property type="evidence" value="ECO:0007669"/>
    <property type="project" value="UniProtKB-UniRule"/>
</dbReference>
<dbReference type="Gene3D" id="3.20.20.70">
    <property type="entry name" value="Aldolase class I"/>
    <property type="match status" value="1"/>
</dbReference>
<feature type="binding site" evidence="16 17">
    <location>
        <position position="207"/>
    </location>
    <ligand>
        <name>[2Fe-2S] cluster</name>
        <dbReference type="ChEBI" id="CHEBI:190135"/>
    </ligand>
</feature>
<keyword evidence="6 16" id="KW-0808">Transferase</keyword>
<keyword evidence="9 16" id="KW-0479">Metal-binding</keyword>
<dbReference type="InterPro" id="IPR007197">
    <property type="entry name" value="rSAM"/>
</dbReference>
<proteinExistence type="inferred from homology"/>
<dbReference type="GO" id="GO:0051537">
    <property type="term" value="F:2 iron, 2 sulfur cluster binding"/>
    <property type="evidence" value="ECO:0007669"/>
    <property type="project" value="UniProtKB-KW"/>
</dbReference>
<evidence type="ECO:0000313" key="19">
    <source>
        <dbReference type="EMBL" id="MBB6477421.1"/>
    </source>
</evidence>
<dbReference type="InterPro" id="IPR010722">
    <property type="entry name" value="BATS_dom"/>
</dbReference>
<evidence type="ECO:0000256" key="7">
    <source>
        <dbReference type="ARBA" id="ARBA00022691"/>
    </source>
</evidence>
<evidence type="ECO:0000256" key="4">
    <source>
        <dbReference type="ARBA" id="ARBA00012236"/>
    </source>
</evidence>
<evidence type="ECO:0000256" key="17">
    <source>
        <dbReference type="PIRSR" id="PIRSR001619-1"/>
    </source>
</evidence>
<dbReference type="UniPathway" id="UPA00078">
    <property type="reaction ID" value="UER00162"/>
</dbReference>
<dbReference type="Pfam" id="PF04055">
    <property type="entry name" value="Radical_SAM"/>
    <property type="match status" value="1"/>
</dbReference>
<dbReference type="SUPFAM" id="SSF102114">
    <property type="entry name" value="Radical SAM enzymes"/>
    <property type="match status" value="1"/>
</dbReference>
<evidence type="ECO:0000256" key="10">
    <source>
        <dbReference type="ARBA" id="ARBA00022756"/>
    </source>
</evidence>
<dbReference type="Pfam" id="PF06968">
    <property type="entry name" value="BATS"/>
    <property type="match status" value="1"/>
</dbReference>
<comment type="caution">
    <text evidence="19">The sequence shown here is derived from an EMBL/GenBank/DDBJ whole genome shotgun (WGS) entry which is preliminary data.</text>
</comment>
<evidence type="ECO:0000256" key="16">
    <source>
        <dbReference type="HAMAP-Rule" id="MF_01694"/>
    </source>
</evidence>
<evidence type="ECO:0000313" key="20">
    <source>
        <dbReference type="Proteomes" id="UP000591941"/>
    </source>
</evidence>
<sequence>MMDANCAQIIALADRVLDGGEITKEEGISLINTSDENTMLLMAMADKIRQKYNGHRVDFCAIINGRSGRCPENCAFCAQSSHYNTGVEEYPLLDEDVLVNAAKKAKAAGAVRFSIVTSGRNQGNPREFENIVRALKRIRAEVGIEICCSLGLVTKDQLQQLKDIGVTRYHSNIETAPSHFPDICQTHTFEDKLTTLKAAQDVGIRVCSGGILGLGETNEQRVEMAFTLKELGVDSIPLNILNPIKGTPFENNKSLSPLEILRAFAVFRFILPRALIRTAGGREVNLRDLQAYALNAGLNGIMVGGYLTTGGRDPKADRVMVRDLGLGFTHPVLRPVAEEA</sequence>
<comment type="function">
    <text evidence="14 16">Catalyzes the conversion of dethiobiotin (DTB) to biotin by the insertion of a sulfur atom into dethiobiotin via a radical-based mechanism.</text>
</comment>
<dbReference type="SMART" id="SM00876">
    <property type="entry name" value="BATS"/>
    <property type="match status" value="1"/>
</dbReference>
<dbReference type="InterPro" id="IPR024177">
    <property type="entry name" value="Biotin_synthase"/>
</dbReference>
<evidence type="ECO:0000256" key="12">
    <source>
        <dbReference type="ARBA" id="ARBA00023014"/>
    </source>
</evidence>
<dbReference type="InterPro" id="IPR006638">
    <property type="entry name" value="Elp3/MiaA/NifB-like_rSAM"/>
</dbReference>
<keyword evidence="8 16" id="KW-0001">2Fe-2S</keyword>
<feature type="binding site" evidence="16 17">
    <location>
        <position position="114"/>
    </location>
    <ligand>
        <name>[2Fe-2S] cluster</name>
        <dbReference type="ChEBI" id="CHEBI:190135"/>
    </ligand>
</feature>
<name>A0A841R201_9FIRM</name>
<comment type="catalytic activity">
    <reaction evidence="13 16">
        <text>(4R,5S)-dethiobiotin + (sulfur carrier)-SH + 2 reduced [2Fe-2S]-[ferredoxin] + 2 S-adenosyl-L-methionine = (sulfur carrier)-H + biotin + 2 5'-deoxyadenosine + 2 L-methionine + 2 oxidized [2Fe-2S]-[ferredoxin]</text>
        <dbReference type="Rhea" id="RHEA:22060"/>
        <dbReference type="Rhea" id="RHEA-COMP:10000"/>
        <dbReference type="Rhea" id="RHEA-COMP:10001"/>
        <dbReference type="Rhea" id="RHEA-COMP:14737"/>
        <dbReference type="Rhea" id="RHEA-COMP:14739"/>
        <dbReference type="ChEBI" id="CHEBI:17319"/>
        <dbReference type="ChEBI" id="CHEBI:29917"/>
        <dbReference type="ChEBI" id="CHEBI:33737"/>
        <dbReference type="ChEBI" id="CHEBI:33738"/>
        <dbReference type="ChEBI" id="CHEBI:57586"/>
        <dbReference type="ChEBI" id="CHEBI:57844"/>
        <dbReference type="ChEBI" id="CHEBI:59789"/>
        <dbReference type="ChEBI" id="CHEBI:64428"/>
        <dbReference type="ChEBI" id="CHEBI:149473"/>
        <dbReference type="EC" id="2.8.1.6"/>
    </reaction>
</comment>
<evidence type="ECO:0000256" key="1">
    <source>
        <dbReference type="ARBA" id="ARBA00004942"/>
    </source>
</evidence>
<comment type="cofactor">
    <cofactor evidence="16 17">
        <name>[4Fe-4S] cluster</name>
        <dbReference type="ChEBI" id="CHEBI:49883"/>
    </cofactor>
    <text evidence="16 17">Binds 1 [4Fe-4S] cluster. The cluster is coordinated with 3 cysteines and an exchangeable S-adenosyl-L-methionine.</text>
</comment>
<comment type="cofactor">
    <cofactor evidence="17">
        <name>[2Fe-2S] cluster</name>
        <dbReference type="ChEBI" id="CHEBI:190135"/>
    </cofactor>
    <text evidence="17">Binds 1 [2Fe-2S] cluster. The cluster is coordinated with 3 cysteines and 1 arginine.</text>
</comment>
<dbReference type="EC" id="2.8.1.6" evidence="4 16"/>
<dbReference type="PROSITE" id="PS51918">
    <property type="entry name" value="RADICAL_SAM"/>
    <property type="match status" value="1"/>
</dbReference>
<gene>
    <name evidence="16" type="primary">bioB</name>
    <name evidence="19" type="ORF">HNR45_000451</name>
</gene>
<dbReference type="Proteomes" id="UP000591941">
    <property type="component" value="Unassembled WGS sequence"/>
</dbReference>
<dbReference type="SFLD" id="SFLDG01278">
    <property type="entry name" value="biotin_synthase_like"/>
    <property type="match status" value="1"/>
</dbReference>
<feature type="binding site" evidence="16 17">
    <location>
        <position position="70"/>
    </location>
    <ligand>
        <name>[4Fe-4S] cluster</name>
        <dbReference type="ChEBI" id="CHEBI:49883"/>
        <note>4Fe-4S-S-AdoMet</note>
    </ligand>
</feature>
<dbReference type="PIRSF" id="PIRSF001619">
    <property type="entry name" value="Biotin_synth"/>
    <property type="match status" value="1"/>
</dbReference>
<dbReference type="InterPro" id="IPR002684">
    <property type="entry name" value="Biotin_synth/BioAB"/>
</dbReference>
<reference evidence="19 20" key="1">
    <citation type="submission" date="2020-08" db="EMBL/GenBank/DDBJ databases">
        <title>Genomic Encyclopedia of Type Strains, Phase IV (KMG-IV): sequencing the most valuable type-strain genomes for metagenomic binning, comparative biology and taxonomic classification.</title>
        <authorList>
            <person name="Goeker M."/>
        </authorList>
    </citation>
    <scope>NUCLEOTIDE SEQUENCE [LARGE SCALE GENOMIC DNA]</scope>
    <source>
        <strain evidence="19 20">DSM 21255</strain>
    </source>
</reference>
<dbReference type="GO" id="GO:0051539">
    <property type="term" value="F:4 iron, 4 sulfur cluster binding"/>
    <property type="evidence" value="ECO:0007669"/>
    <property type="project" value="UniProtKB-KW"/>
</dbReference>
<protein>
    <recommendedName>
        <fullName evidence="15 16">Biotin synthase</fullName>
        <ecNumber evidence="4 16">2.8.1.6</ecNumber>
    </recommendedName>
</protein>
<keyword evidence="7 16" id="KW-0949">S-adenosyl-L-methionine</keyword>
<organism evidence="19 20">
    <name type="scientific">Negativicoccus succinicivorans</name>
    <dbReference type="NCBI Taxonomy" id="620903"/>
    <lineage>
        <taxon>Bacteria</taxon>
        <taxon>Bacillati</taxon>
        <taxon>Bacillota</taxon>
        <taxon>Negativicutes</taxon>
        <taxon>Veillonellales</taxon>
        <taxon>Veillonellaceae</taxon>
        <taxon>Negativicoccus</taxon>
    </lineage>
</organism>
<comment type="cofactor">
    <cofactor evidence="16">
        <name>[2Fe-2S] cluster</name>
        <dbReference type="ChEBI" id="CHEBI:190135"/>
    </cofactor>
    <text evidence="16">Binds 1 [2Fe-2S] cluster. The cluster is coordinated with 3 cysteines and 1 arginine.</text>
</comment>
<dbReference type="PANTHER" id="PTHR22976:SF2">
    <property type="entry name" value="BIOTIN SYNTHASE, MITOCHONDRIAL"/>
    <property type="match status" value="1"/>
</dbReference>
<dbReference type="SMART" id="SM00729">
    <property type="entry name" value="Elp3"/>
    <property type="match status" value="1"/>
</dbReference>
<evidence type="ECO:0000256" key="2">
    <source>
        <dbReference type="ARBA" id="ARBA00010765"/>
    </source>
</evidence>
<keyword evidence="11 16" id="KW-0408">Iron</keyword>
<dbReference type="GO" id="GO:0004076">
    <property type="term" value="F:biotin synthase activity"/>
    <property type="evidence" value="ECO:0007669"/>
    <property type="project" value="UniProtKB-UniRule"/>
</dbReference>
<dbReference type="SFLD" id="SFLDS00029">
    <property type="entry name" value="Radical_SAM"/>
    <property type="match status" value="1"/>
</dbReference>
<dbReference type="InterPro" id="IPR013785">
    <property type="entry name" value="Aldolase_TIM"/>
</dbReference>
<evidence type="ECO:0000256" key="11">
    <source>
        <dbReference type="ARBA" id="ARBA00023004"/>
    </source>
</evidence>
<dbReference type="SFLD" id="SFLDG01060">
    <property type="entry name" value="BATS_domain_containing"/>
    <property type="match status" value="1"/>
</dbReference>
<dbReference type="AlphaFoldDB" id="A0A841R201"/>
<accession>A0A841R201</accession>